<evidence type="ECO:0000256" key="5">
    <source>
        <dbReference type="ARBA" id="ARBA00022723"/>
    </source>
</evidence>
<dbReference type="AlphaFoldDB" id="A0A0D7BW25"/>
<evidence type="ECO:0000313" key="12">
    <source>
        <dbReference type="Proteomes" id="UP000054007"/>
    </source>
</evidence>
<evidence type="ECO:0000256" key="10">
    <source>
        <dbReference type="SAM" id="MobiDB-lite"/>
    </source>
</evidence>
<comment type="similarity">
    <text evidence="2">Belongs to the SELO family.</text>
</comment>
<dbReference type="InterPro" id="IPR003846">
    <property type="entry name" value="SelO"/>
</dbReference>
<keyword evidence="3" id="KW-0808">Transferase</keyword>
<protein>
    <recommendedName>
        <fullName evidence="9">Selenoprotein O</fullName>
    </recommendedName>
</protein>
<evidence type="ECO:0000256" key="3">
    <source>
        <dbReference type="ARBA" id="ARBA00022679"/>
    </source>
</evidence>
<evidence type="ECO:0000313" key="11">
    <source>
        <dbReference type="EMBL" id="KIY74445.1"/>
    </source>
</evidence>
<keyword evidence="5" id="KW-0479">Metal-binding</keyword>
<keyword evidence="4" id="KW-0548">Nucleotidyltransferase</keyword>
<dbReference type="EMBL" id="KN880431">
    <property type="protein sequence ID" value="KIY74445.1"/>
    <property type="molecule type" value="Genomic_DNA"/>
</dbReference>
<keyword evidence="12" id="KW-1185">Reference proteome</keyword>
<evidence type="ECO:0000256" key="1">
    <source>
        <dbReference type="ARBA" id="ARBA00001946"/>
    </source>
</evidence>
<evidence type="ECO:0000256" key="6">
    <source>
        <dbReference type="ARBA" id="ARBA00022741"/>
    </source>
</evidence>
<dbReference type="PANTHER" id="PTHR32057">
    <property type="entry name" value="PROTEIN ADENYLYLTRANSFERASE SELO, MITOCHONDRIAL"/>
    <property type="match status" value="1"/>
</dbReference>
<organism evidence="11 12">
    <name type="scientific">Cylindrobasidium torrendii FP15055 ss-10</name>
    <dbReference type="NCBI Taxonomy" id="1314674"/>
    <lineage>
        <taxon>Eukaryota</taxon>
        <taxon>Fungi</taxon>
        <taxon>Dikarya</taxon>
        <taxon>Basidiomycota</taxon>
        <taxon>Agaricomycotina</taxon>
        <taxon>Agaricomycetes</taxon>
        <taxon>Agaricomycetidae</taxon>
        <taxon>Agaricales</taxon>
        <taxon>Marasmiineae</taxon>
        <taxon>Physalacriaceae</taxon>
        <taxon>Cylindrobasidium</taxon>
    </lineage>
</organism>
<comment type="cofactor">
    <cofactor evidence="1">
        <name>Mg(2+)</name>
        <dbReference type="ChEBI" id="CHEBI:18420"/>
    </cofactor>
</comment>
<dbReference type="Proteomes" id="UP000054007">
    <property type="component" value="Unassembled WGS sequence"/>
</dbReference>
<dbReference type="GO" id="GO:0005739">
    <property type="term" value="C:mitochondrion"/>
    <property type="evidence" value="ECO:0007669"/>
    <property type="project" value="TreeGrafter"/>
</dbReference>
<name>A0A0D7BW25_9AGAR</name>
<dbReference type="GO" id="GO:0070733">
    <property type="term" value="F:AMPylase activity"/>
    <property type="evidence" value="ECO:0007669"/>
    <property type="project" value="TreeGrafter"/>
</dbReference>
<evidence type="ECO:0000256" key="8">
    <source>
        <dbReference type="ARBA" id="ARBA00022842"/>
    </source>
</evidence>
<proteinExistence type="inferred from homology"/>
<keyword evidence="6" id="KW-0547">Nucleotide-binding</keyword>
<keyword evidence="8" id="KW-0460">Magnesium</keyword>
<dbReference type="GO" id="GO:0005524">
    <property type="term" value="F:ATP binding"/>
    <property type="evidence" value="ECO:0007669"/>
    <property type="project" value="UniProtKB-KW"/>
</dbReference>
<sequence>MRLPSTITRTMSPTKFRFGQLPLASSSLSSRLTADPASVRTETAYTPSVVRRSRLADPKAHFSYVRPLLVGFPYDIPFPPDPEDGSPGPDKAAIIESWLSQREPTVPVGDLLEQEVEGRRILLSFSPSALPTLDTGNASELIWSPSTHPDEAAKEFISVLGGAAIRKDFEPYALRYSGYQFGSWAGQLGDGRAVTVLSTSVPTSSIDTATTGPGTAIPDTVDLEVQLKGCGRTPYSRTADGLAVTRSSIREYLCSEYMHALGIPTTRALSMISVPDVPVIREKEERACVVARVAPSFVRIGNFQALNPGEGESGVMWFGGGQQKGDLQALRQLGEYVARDLLHVQDGSDGIWAEKLLWEVAERNARMVAAWQAYGFMHGVINTDNVSILGLTIDYGPFAFMDVFDPLHICNHSDDGGRYAYRRQPEMVLYALNGLLRALAPLVGYEKQNGKPFPTSHEDLDIPDLAAKGMALKDSLEAHFQSISAQEYGTCMARRMGATVNDESEITRPLLNLMQDGGWDFHESFRKLAVNEPLPNEEEHVSAIGRATREWKEKWLDTKPDFEKMRGANPRFVLRQWVLEEVIGEVEADLADPETRFDGRKKLAKVFEMTQQPFKGWGAEGKPEKDLTEEEKEERRLCGVGSESMLGFQCSCSS</sequence>
<accession>A0A0D7BW25</accession>
<evidence type="ECO:0000256" key="2">
    <source>
        <dbReference type="ARBA" id="ARBA00009747"/>
    </source>
</evidence>
<dbReference type="PANTHER" id="PTHR32057:SF14">
    <property type="entry name" value="PROTEIN ADENYLYLTRANSFERASE SELO, MITOCHONDRIAL"/>
    <property type="match status" value="1"/>
</dbReference>
<dbReference type="OrthoDB" id="10254721at2759"/>
<feature type="region of interest" description="Disordered" evidence="10">
    <location>
        <begin position="615"/>
        <end position="636"/>
    </location>
</feature>
<dbReference type="GO" id="GO:0046872">
    <property type="term" value="F:metal ion binding"/>
    <property type="evidence" value="ECO:0007669"/>
    <property type="project" value="UniProtKB-KW"/>
</dbReference>
<dbReference type="Pfam" id="PF02696">
    <property type="entry name" value="SelO"/>
    <property type="match status" value="1"/>
</dbReference>
<dbReference type="STRING" id="1314674.A0A0D7BW25"/>
<gene>
    <name evidence="11" type="ORF">CYLTODRAFT_364223</name>
</gene>
<evidence type="ECO:0000256" key="9">
    <source>
        <dbReference type="ARBA" id="ARBA00031547"/>
    </source>
</evidence>
<evidence type="ECO:0000256" key="7">
    <source>
        <dbReference type="ARBA" id="ARBA00022840"/>
    </source>
</evidence>
<reference evidence="11 12" key="1">
    <citation type="journal article" date="2015" name="Fungal Genet. Biol.">
        <title>Evolution of novel wood decay mechanisms in Agaricales revealed by the genome sequences of Fistulina hepatica and Cylindrobasidium torrendii.</title>
        <authorList>
            <person name="Floudas D."/>
            <person name="Held B.W."/>
            <person name="Riley R."/>
            <person name="Nagy L.G."/>
            <person name="Koehler G."/>
            <person name="Ransdell A.S."/>
            <person name="Younus H."/>
            <person name="Chow J."/>
            <person name="Chiniquy J."/>
            <person name="Lipzen A."/>
            <person name="Tritt A."/>
            <person name="Sun H."/>
            <person name="Haridas S."/>
            <person name="LaButti K."/>
            <person name="Ohm R.A."/>
            <person name="Kues U."/>
            <person name="Blanchette R.A."/>
            <person name="Grigoriev I.V."/>
            <person name="Minto R.E."/>
            <person name="Hibbett D.S."/>
        </authorList>
    </citation>
    <scope>NUCLEOTIDE SEQUENCE [LARGE SCALE GENOMIC DNA]</scope>
    <source>
        <strain evidence="11 12">FP15055 ss-10</strain>
    </source>
</reference>
<keyword evidence="7" id="KW-0067">ATP-binding</keyword>
<evidence type="ECO:0000256" key="4">
    <source>
        <dbReference type="ARBA" id="ARBA00022695"/>
    </source>
</evidence>